<dbReference type="InterPro" id="IPR000515">
    <property type="entry name" value="MetI-like"/>
</dbReference>
<feature type="transmembrane region" description="Helical" evidence="7">
    <location>
        <begin position="344"/>
        <end position="365"/>
    </location>
</feature>
<dbReference type="PROSITE" id="PS50928">
    <property type="entry name" value="ABC_TM1"/>
    <property type="match status" value="1"/>
</dbReference>
<sequence>MSMDAHQRPSEAAGESFVKPDAVLQPPPAELLELAAGVSETPPGAVPLGEEEVLQERRAPSPLRESLRRLRRDKRAMVSLGLIIFFVLVAFFGPPIYQHIGGIYQSPQNGPVPASVYHSYYHEELIRQDEGPSAQYWLGTDDLGRDILARLMQGMLVSIIVATLVEVVDIVLGLIVGVLAGYFGGWIDQLLARFTDLMFAFPGLLFAIMLTGIIGPGASDALAKLPIIGPNGNGRLLLVSLALAITVWPLMARYVRGQTLQLKEQQFIEAARTSGSSDLRIIFRHVIPNLMSIVVVASTLNISNTIIGEAGISLLGLGVQAPGSSLGLMISDATPYINTHPWEILVPTTVLALIVLAFSFLGDGLRDAFDPRSKD</sequence>
<evidence type="ECO:0000313" key="11">
    <source>
        <dbReference type="Proteomes" id="UP000334820"/>
    </source>
</evidence>
<reference evidence="10 11" key="1">
    <citation type="journal article" date="2019" name="Int. J. Syst. Evol. Microbiol.">
        <title>Thermogemmatispora aurantia sp. nov. and Thermogemmatispora argillosa sp. nov., within the class Ktedonobacteria, and emended description of the genus Thermogemmatispora.</title>
        <authorList>
            <person name="Zheng Y."/>
            <person name="Wang C.M."/>
            <person name="Sakai Y."/>
            <person name="Abe K."/>
            <person name="Yokota A."/>
            <person name="Yabe S."/>
        </authorList>
    </citation>
    <scope>NUCLEOTIDE SEQUENCE [LARGE SCALE GENOMIC DNA]</scope>
    <source>
        <strain evidence="10 11">A1-2</strain>
    </source>
</reference>
<dbReference type="GO" id="GO:0005886">
    <property type="term" value="C:plasma membrane"/>
    <property type="evidence" value="ECO:0007669"/>
    <property type="project" value="UniProtKB-SubCell"/>
</dbReference>
<dbReference type="PANTHER" id="PTHR43386">
    <property type="entry name" value="OLIGOPEPTIDE TRANSPORT SYSTEM PERMEASE PROTEIN APPC"/>
    <property type="match status" value="1"/>
</dbReference>
<evidence type="ECO:0000256" key="5">
    <source>
        <dbReference type="ARBA" id="ARBA00022989"/>
    </source>
</evidence>
<dbReference type="Gene3D" id="1.10.3720.10">
    <property type="entry name" value="MetI-like"/>
    <property type="match status" value="1"/>
</dbReference>
<feature type="region of interest" description="Disordered" evidence="8">
    <location>
        <begin position="1"/>
        <end position="22"/>
    </location>
</feature>
<keyword evidence="3" id="KW-1003">Cell membrane</keyword>
<feature type="transmembrane region" description="Helical" evidence="7">
    <location>
        <begin position="197"/>
        <end position="216"/>
    </location>
</feature>
<keyword evidence="4 7" id="KW-0812">Transmembrane</keyword>
<comment type="similarity">
    <text evidence="7">Belongs to the binding-protein-dependent transport system permease family.</text>
</comment>
<comment type="caution">
    <text evidence="10">The sequence shown here is derived from an EMBL/GenBank/DDBJ whole genome shotgun (WGS) entry which is preliminary data.</text>
</comment>
<dbReference type="Pfam" id="PF00528">
    <property type="entry name" value="BPD_transp_1"/>
    <property type="match status" value="1"/>
</dbReference>
<proteinExistence type="inferred from homology"/>
<evidence type="ECO:0000256" key="6">
    <source>
        <dbReference type="ARBA" id="ARBA00023136"/>
    </source>
</evidence>
<gene>
    <name evidence="10" type="ORF">KTAU_19990</name>
</gene>
<dbReference type="RefSeq" id="WP_151728141.1">
    <property type="nucleotide sequence ID" value="NZ_BKZV01000002.1"/>
</dbReference>
<organism evidence="10 11">
    <name type="scientific">Thermogemmatispora aurantia</name>
    <dbReference type="NCBI Taxonomy" id="2045279"/>
    <lineage>
        <taxon>Bacteria</taxon>
        <taxon>Bacillati</taxon>
        <taxon>Chloroflexota</taxon>
        <taxon>Ktedonobacteria</taxon>
        <taxon>Thermogemmatisporales</taxon>
        <taxon>Thermogemmatisporaceae</taxon>
        <taxon>Thermogemmatispora</taxon>
    </lineage>
</organism>
<evidence type="ECO:0000313" key="10">
    <source>
        <dbReference type="EMBL" id="GER83362.1"/>
    </source>
</evidence>
<dbReference type="EMBL" id="BKZV01000002">
    <property type="protein sequence ID" value="GER83362.1"/>
    <property type="molecule type" value="Genomic_DNA"/>
</dbReference>
<evidence type="ECO:0000259" key="9">
    <source>
        <dbReference type="PROSITE" id="PS50928"/>
    </source>
</evidence>
<dbReference type="GO" id="GO:0055085">
    <property type="term" value="P:transmembrane transport"/>
    <property type="evidence" value="ECO:0007669"/>
    <property type="project" value="InterPro"/>
</dbReference>
<evidence type="ECO:0000256" key="3">
    <source>
        <dbReference type="ARBA" id="ARBA00022475"/>
    </source>
</evidence>
<dbReference type="Pfam" id="PF12911">
    <property type="entry name" value="OppC_N"/>
    <property type="match status" value="1"/>
</dbReference>
<comment type="subcellular location">
    <subcellularLocation>
        <location evidence="1 7">Cell membrane</location>
        <topology evidence="1 7">Multi-pass membrane protein</topology>
    </subcellularLocation>
</comment>
<evidence type="ECO:0000256" key="7">
    <source>
        <dbReference type="RuleBase" id="RU363032"/>
    </source>
</evidence>
<protein>
    <submittedName>
        <fullName evidence="10">Glutathione ABC transporter permease GsiD</fullName>
    </submittedName>
</protein>
<dbReference type="SUPFAM" id="SSF161098">
    <property type="entry name" value="MetI-like"/>
    <property type="match status" value="1"/>
</dbReference>
<dbReference type="InterPro" id="IPR050366">
    <property type="entry name" value="BP-dependent_transpt_permease"/>
</dbReference>
<keyword evidence="6 7" id="KW-0472">Membrane</keyword>
<dbReference type="CDD" id="cd06261">
    <property type="entry name" value="TM_PBP2"/>
    <property type="match status" value="1"/>
</dbReference>
<dbReference type="InterPro" id="IPR035906">
    <property type="entry name" value="MetI-like_sf"/>
</dbReference>
<evidence type="ECO:0000256" key="4">
    <source>
        <dbReference type="ARBA" id="ARBA00022692"/>
    </source>
</evidence>
<evidence type="ECO:0000256" key="8">
    <source>
        <dbReference type="SAM" id="MobiDB-lite"/>
    </source>
</evidence>
<keyword evidence="2 7" id="KW-0813">Transport</keyword>
<dbReference type="PANTHER" id="PTHR43386:SF1">
    <property type="entry name" value="D,D-DIPEPTIDE TRANSPORT SYSTEM PERMEASE PROTEIN DDPC-RELATED"/>
    <property type="match status" value="1"/>
</dbReference>
<dbReference type="InterPro" id="IPR025966">
    <property type="entry name" value="OppC_N"/>
</dbReference>
<dbReference type="Proteomes" id="UP000334820">
    <property type="component" value="Unassembled WGS sequence"/>
</dbReference>
<name>A0A5J4K8F0_9CHLR</name>
<feature type="transmembrane region" description="Helical" evidence="7">
    <location>
        <begin position="236"/>
        <end position="255"/>
    </location>
</feature>
<feature type="transmembrane region" description="Helical" evidence="7">
    <location>
        <begin position="155"/>
        <end position="185"/>
    </location>
</feature>
<evidence type="ECO:0000256" key="2">
    <source>
        <dbReference type="ARBA" id="ARBA00022448"/>
    </source>
</evidence>
<evidence type="ECO:0000256" key="1">
    <source>
        <dbReference type="ARBA" id="ARBA00004651"/>
    </source>
</evidence>
<keyword evidence="11" id="KW-1185">Reference proteome</keyword>
<feature type="transmembrane region" description="Helical" evidence="7">
    <location>
        <begin position="286"/>
        <end position="307"/>
    </location>
</feature>
<feature type="transmembrane region" description="Helical" evidence="7">
    <location>
        <begin position="76"/>
        <end position="97"/>
    </location>
</feature>
<dbReference type="AlphaFoldDB" id="A0A5J4K8F0"/>
<accession>A0A5J4K8F0</accession>
<feature type="domain" description="ABC transmembrane type-1" evidence="9">
    <location>
        <begin position="155"/>
        <end position="362"/>
    </location>
</feature>
<keyword evidence="5 7" id="KW-1133">Transmembrane helix</keyword>